<comment type="caution">
    <text evidence="1">The sequence shown here is derived from an EMBL/GenBank/DDBJ whole genome shotgun (WGS) entry which is preliminary data.</text>
</comment>
<keyword evidence="2" id="KW-1185">Reference proteome</keyword>
<proteinExistence type="predicted"/>
<dbReference type="PATRIC" id="fig|189381.12.peg.864"/>
<dbReference type="STRING" id="189381.GCA_900166615_03540"/>
<name>A0A0M0GNX9_9BACI</name>
<dbReference type="AlphaFoldDB" id="A0A0M0GNX9"/>
<reference evidence="2" key="1">
    <citation type="submission" date="2015-07" db="EMBL/GenBank/DDBJ databases">
        <title>Fjat-14235 jcm11544.</title>
        <authorList>
            <person name="Liu B."/>
            <person name="Wang J."/>
            <person name="Zhu Y."/>
            <person name="Liu G."/>
            <person name="Chen Q."/>
            <person name="Chen Z."/>
            <person name="Lan J."/>
            <person name="Che J."/>
            <person name="Ge C."/>
            <person name="Shi H."/>
            <person name="Pan Z."/>
            <person name="Liu X."/>
        </authorList>
    </citation>
    <scope>NUCLEOTIDE SEQUENCE [LARGE SCALE GENOMIC DNA]</scope>
    <source>
        <strain evidence="2">JCM 11544</strain>
    </source>
</reference>
<gene>
    <name evidence="1" type="ORF">AF331_03785</name>
</gene>
<dbReference type="Pfam" id="PF07070">
    <property type="entry name" value="Spo0M"/>
    <property type="match status" value="1"/>
</dbReference>
<dbReference type="Proteomes" id="UP000037405">
    <property type="component" value="Unassembled WGS sequence"/>
</dbReference>
<dbReference type="PANTHER" id="PTHR40053:SF1">
    <property type="entry name" value="SPORULATION-CONTROL PROTEIN SPO0M"/>
    <property type="match status" value="1"/>
</dbReference>
<sequence length="257" mass="28994">MSFFNKVLATIGIGAATVDTVLEKSHYVAGERVQGMIGIKGGSTQQEVDAIYLTLHTTYIRESDDKKFTDQAIIQKIEVAEPFIIKENERKEIPFAFDLSYETPVTYGNTKVWVSTGMDIKNSIDPKDKDYIEIAPHPLKESVLSAIQDLGFRTRKVECEQAPKRLRRHFPFIQEFEFVPMSGPYAGKLDELEVMFNEQSKDKVEILLEVDRRARGLGGFLAEALDMDESIVTLNVDASDAPDLKRIIQKAIDRVCS</sequence>
<accession>A0A0M0GNX9</accession>
<dbReference type="RefSeq" id="WP_053426823.1">
    <property type="nucleotide sequence ID" value="NZ_JAUKEF010000001.1"/>
</dbReference>
<dbReference type="EMBL" id="LGUE01000001">
    <property type="protein sequence ID" value="KON91635.1"/>
    <property type="molecule type" value="Genomic_DNA"/>
</dbReference>
<evidence type="ECO:0000313" key="1">
    <source>
        <dbReference type="EMBL" id="KON91635.1"/>
    </source>
</evidence>
<dbReference type="PANTHER" id="PTHR40053">
    <property type="entry name" value="SPORULATION-CONTROL PROTEIN SPO0M"/>
    <property type="match status" value="1"/>
</dbReference>
<organism evidence="1 2">
    <name type="scientific">Rossellomorea marisflavi</name>
    <dbReference type="NCBI Taxonomy" id="189381"/>
    <lineage>
        <taxon>Bacteria</taxon>
        <taxon>Bacillati</taxon>
        <taxon>Bacillota</taxon>
        <taxon>Bacilli</taxon>
        <taxon>Bacillales</taxon>
        <taxon>Bacillaceae</taxon>
        <taxon>Rossellomorea</taxon>
    </lineage>
</organism>
<dbReference type="OrthoDB" id="2351239at2"/>
<protein>
    <submittedName>
        <fullName evidence="1">Sporulation protein SpoOM</fullName>
    </submittedName>
</protein>
<dbReference type="InterPro" id="IPR009776">
    <property type="entry name" value="Spore_0_M"/>
</dbReference>
<evidence type="ECO:0000313" key="2">
    <source>
        <dbReference type="Proteomes" id="UP000037405"/>
    </source>
</evidence>